<evidence type="ECO:0000256" key="1">
    <source>
        <dbReference type="SAM" id="Coils"/>
    </source>
</evidence>
<name>A0AAD9Q6V5_ACRCE</name>
<proteinExistence type="predicted"/>
<dbReference type="Proteomes" id="UP001249851">
    <property type="component" value="Unassembled WGS sequence"/>
</dbReference>
<dbReference type="InterPro" id="IPR005312">
    <property type="entry name" value="DUF1759"/>
</dbReference>
<dbReference type="CDD" id="cd01644">
    <property type="entry name" value="RT_pepA17"/>
    <property type="match status" value="1"/>
</dbReference>
<dbReference type="GO" id="GO:0003676">
    <property type="term" value="F:nucleic acid binding"/>
    <property type="evidence" value="ECO:0007669"/>
    <property type="project" value="InterPro"/>
</dbReference>
<organism evidence="3 4">
    <name type="scientific">Acropora cervicornis</name>
    <name type="common">Staghorn coral</name>
    <dbReference type="NCBI Taxonomy" id="6130"/>
    <lineage>
        <taxon>Eukaryota</taxon>
        <taxon>Metazoa</taxon>
        <taxon>Cnidaria</taxon>
        <taxon>Anthozoa</taxon>
        <taxon>Hexacorallia</taxon>
        <taxon>Scleractinia</taxon>
        <taxon>Astrocoeniina</taxon>
        <taxon>Acroporidae</taxon>
        <taxon>Acropora</taxon>
    </lineage>
</organism>
<evidence type="ECO:0000259" key="2">
    <source>
        <dbReference type="PROSITE" id="PS50994"/>
    </source>
</evidence>
<dbReference type="SUPFAM" id="SSF53098">
    <property type="entry name" value="Ribonuclease H-like"/>
    <property type="match status" value="1"/>
</dbReference>
<evidence type="ECO:0000313" key="3">
    <source>
        <dbReference type="EMBL" id="KAK2555794.1"/>
    </source>
</evidence>
<dbReference type="GO" id="GO:0015074">
    <property type="term" value="P:DNA integration"/>
    <property type="evidence" value="ECO:0007669"/>
    <property type="project" value="InterPro"/>
</dbReference>
<dbReference type="InterPro" id="IPR043502">
    <property type="entry name" value="DNA/RNA_pol_sf"/>
</dbReference>
<dbReference type="InterPro" id="IPR012337">
    <property type="entry name" value="RNaseH-like_sf"/>
</dbReference>
<protein>
    <recommendedName>
        <fullName evidence="2">Integrase catalytic domain-containing protein</fullName>
    </recommendedName>
</protein>
<comment type="caution">
    <text evidence="3">The sequence shown here is derived from an EMBL/GenBank/DDBJ whole genome shotgun (WGS) entry which is preliminary data.</text>
</comment>
<reference evidence="3" key="2">
    <citation type="journal article" date="2023" name="Science">
        <title>Genomic signatures of disease resistance in endangered staghorn corals.</title>
        <authorList>
            <person name="Vollmer S.V."/>
            <person name="Selwyn J.D."/>
            <person name="Despard B.A."/>
            <person name="Roesel C.L."/>
        </authorList>
    </citation>
    <scope>NUCLEOTIDE SEQUENCE</scope>
    <source>
        <strain evidence="3">K2</strain>
    </source>
</reference>
<dbReference type="InterPro" id="IPR041588">
    <property type="entry name" value="Integrase_H2C2"/>
</dbReference>
<reference evidence="3" key="1">
    <citation type="journal article" date="2023" name="G3 (Bethesda)">
        <title>Whole genome assembly and annotation of the endangered Caribbean coral Acropora cervicornis.</title>
        <authorList>
            <person name="Selwyn J.D."/>
            <person name="Vollmer S.V."/>
        </authorList>
    </citation>
    <scope>NUCLEOTIDE SEQUENCE</scope>
    <source>
        <strain evidence="3">K2</strain>
    </source>
</reference>
<gene>
    <name evidence="3" type="ORF">P5673_022391</name>
</gene>
<dbReference type="Pfam" id="PF17921">
    <property type="entry name" value="Integrase_H2C2"/>
    <property type="match status" value="1"/>
</dbReference>
<dbReference type="EMBL" id="JARQWQ010000060">
    <property type="protein sequence ID" value="KAK2555794.1"/>
    <property type="molecule type" value="Genomic_DNA"/>
</dbReference>
<dbReference type="SUPFAM" id="SSF56672">
    <property type="entry name" value="DNA/RNA polymerases"/>
    <property type="match status" value="1"/>
</dbReference>
<dbReference type="InterPro" id="IPR036397">
    <property type="entry name" value="RNaseH_sf"/>
</dbReference>
<feature type="coiled-coil region" evidence="1">
    <location>
        <begin position="51"/>
        <end position="78"/>
    </location>
</feature>
<dbReference type="Gene3D" id="3.30.420.10">
    <property type="entry name" value="Ribonuclease H-like superfamily/Ribonuclease H"/>
    <property type="match status" value="1"/>
</dbReference>
<dbReference type="PANTHER" id="PTHR47331">
    <property type="entry name" value="PHD-TYPE DOMAIN-CONTAINING PROTEIN"/>
    <property type="match status" value="1"/>
</dbReference>
<dbReference type="PANTHER" id="PTHR47331:SF1">
    <property type="entry name" value="GAG-LIKE PROTEIN"/>
    <property type="match status" value="1"/>
</dbReference>
<keyword evidence="1" id="KW-0175">Coiled coil</keyword>
<feature type="domain" description="Integrase catalytic" evidence="2">
    <location>
        <begin position="1412"/>
        <end position="1599"/>
    </location>
</feature>
<dbReference type="Pfam" id="PF05380">
    <property type="entry name" value="Peptidase_A17"/>
    <property type="match status" value="1"/>
</dbReference>
<dbReference type="PROSITE" id="PS50994">
    <property type="entry name" value="INTEGRASE"/>
    <property type="match status" value="1"/>
</dbReference>
<evidence type="ECO:0000313" key="4">
    <source>
        <dbReference type="Proteomes" id="UP001249851"/>
    </source>
</evidence>
<dbReference type="InterPro" id="IPR008042">
    <property type="entry name" value="Retrotrans_Pao"/>
</dbReference>
<dbReference type="Pfam" id="PF03564">
    <property type="entry name" value="DUF1759"/>
    <property type="match status" value="1"/>
</dbReference>
<accession>A0AAD9Q6V5</accession>
<dbReference type="InterPro" id="IPR001584">
    <property type="entry name" value="Integrase_cat-core"/>
</dbReference>
<keyword evidence="4" id="KW-1185">Reference proteome</keyword>
<sequence length="1636" mass="185732">MESEEVGRRTTARSRKPNITLDMEGVLSENLRNLKNTRRGHLANVNRVHELLSDDRNLQEVKEKLAAAEEAFLKFKDAHLNYAAEIGRSIPKAKEAARVTELKAERSMLNKRQQEELRLNLEAEIVKTVAKEQALAAIAEQSSLSVSPKPVKREDEFHEEEEFKPPPVVDRTVLNPKAPEWTKPQAANPDCGIRPIYPEVPVARGTAFDGSTKLQEQQNTLQLQQTRIMEMLAINQNKGKLPQPRVPTFDGNPVEYRTFVRAFESLIESRTSSSTERLYYLEQYTAGDVKELVRSCHHLAPDEGYAEARRLIEKKFGDDFRIASAYESKALNWPPVKSEDGSALSRFSVYLASCKNAMKGSQYSSKFDQPDNIQKLIYKLPYNMRERWRRVVDDIMELQGSPVKFDDLVSFIDREARIATNPVFGQITESSKILEARSSRGAVQKLLPKSRELSLAAQVNTDHGLDTEIAQEPPLPGAYSVYSVKKSLFWMFVRQTYCKGLPSTEIVQVHQLSKEHPTVLHTQPRERLNGETSTDRADNASCSATQVHNGMVSTIDNSCSVTGAGRPRTGMAIVPVKVKRKSSDDAIVTYAFLDNGSSSTFCTESLMKQLGIEGLKTRISLTTLEKKGRLVDSFLVQDLVISDVDESNFISLPVLYTRTEIPVTKDDIPTQEDADLWPHLNGVYLPNVSAEIGLLIASDVPEALDPLEVKNSEHGGPYALRTRISWVVNGPLGRYHQGSHATSFFVKADTELQRMVEDFYNLDFNESVADNRTEFSQDEGRFMASVEGSTLLKDGHYEIPLPFKDRQFSVPNNRIQAEQRASWLKKLLEKNPRLLDEYKAFVEEIVAKGYARKVPPHQRESGYQGKTWFIPHHGVYHPHKPGKIRVVLNCSAKYQGKCLNDLLLKGPDLTNSLLGVHQVRVPDPDCSFLRFLWWPDGKSLSCTVEEYQMTVHLFGAVSSPTCSNFAVRKTAEDNAKDFSADAINTVRRNFYVDDCLKSLPSVEDAVSHVDELRSLLQRGGFRLTKWISNSREVLESIPESERVQEIKKLDLQKDELHLVPLKQVTIPRLELSAAVISVQLDKVLKRELDLPLAEKSVFWTDSTSVLRYIRNETKRFHTFVANRIAIIRDGSDPDQWRHVGGDLNPADDLSRGLSAEALLSSDRWIKGPAFLWEQREWWPQDPLSLDSISDADPEVKVDVNVHATVVAVSFCPVVEYFRRTSSWHRLKKSVAWFLQYRENLRLASTRRKLAVSSPNSPCRRINMEEMKAAELQILKCVQLHYFSEELQSLTKAGVDVAHVKKTSGLRSLDQVLVDGLLRVGGRLDLAPASFDSKHQIIVPKSDHVSTLIIEHCDLISGHSGREYVLSLLRKKIWIVKASSAVRRVLSKCVSCRRRQRPVCKQKMADLPVDRLTPDQPPFTSVGVDYFGPFQVKRGRSLVKRYGVIFTCLAVRAVHIEVAHSLDTDSFLLALRRFIARRGQVKEIRSDNGTNFSSGEKELRESINAWNQEKIHENLLQRNIKWSFNPPYGSHYGGVWERCIRTTRKILQALLREQTTDDEGLVTLLCEVESIMNGRPITTVSSDPQDQEPLTPNHLLLLRSESPMPPGLFRREDQLSRRRWRQVQYLADIFWKRWSKE</sequence>